<name>A0A5F9CMX6_RABIT</name>
<proteinExistence type="predicted"/>
<dbReference type="GeneTree" id="ENSGT00900000143204"/>
<reference evidence="1" key="2">
    <citation type="submission" date="2025-08" db="UniProtKB">
        <authorList>
            <consortium name="Ensembl"/>
        </authorList>
    </citation>
    <scope>IDENTIFICATION</scope>
    <source>
        <strain evidence="1">Thorbecke</strain>
    </source>
</reference>
<organism evidence="1 2">
    <name type="scientific">Oryctolagus cuniculus</name>
    <name type="common">Rabbit</name>
    <dbReference type="NCBI Taxonomy" id="9986"/>
    <lineage>
        <taxon>Eukaryota</taxon>
        <taxon>Metazoa</taxon>
        <taxon>Chordata</taxon>
        <taxon>Craniata</taxon>
        <taxon>Vertebrata</taxon>
        <taxon>Euteleostomi</taxon>
        <taxon>Mammalia</taxon>
        <taxon>Eutheria</taxon>
        <taxon>Euarchontoglires</taxon>
        <taxon>Glires</taxon>
        <taxon>Lagomorpha</taxon>
        <taxon>Leporidae</taxon>
        <taxon>Oryctolagus</taxon>
    </lineage>
</organism>
<reference evidence="1 2" key="1">
    <citation type="journal article" date="2011" name="Nature">
        <title>A high-resolution map of human evolutionary constraint using 29 mammals.</title>
        <authorList>
            <person name="Lindblad-Toh K."/>
            <person name="Garber M."/>
            <person name="Zuk O."/>
            <person name="Lin M.F."/>
            <person name="Parker B.J."/>
            <person name="Washietl S."/>
            <person name="Kheradpour P."/>
            <person name="Ernst J."/>
            <person name="Jordan G."/>
            <person name="Mauceli E."/>
            <person name="Ward L.D."/>
            <person name="Lowe C.B."/>
            <person name="Holloway A.K."/>
            <person name="Clamp M."/>
            <person name="Gnerre S."/>
            <person name="Alfoldi J."/>
            <person name="Beal K."/>
            <person name="Chang J."/>
            <person name="Clawson H."/>
            <person name="Cuff J."/>
            <person name="Di Palma F."/>
            <person name="Fitzgerald S."/>
            <person name="Flicek P."/>
            <person name="Guttman M."/>
            <person name="Hubisz M.J."/>
            <person name="Jaffe D.B."/>
            <person name="Jungreis I."/>
            <person name="Kent W.J."/>
            <person name="Kostka D."/>
            <person name="Lara M."/>
            <person name="Martins A.L."/>
            <person name="Massingham T."/>
            <person name="Moltke I."/>
            <person name="Raney B.J."/>
            <person name="Rasmussen M.D."/>
            <person name="Robinson J."/>
            <person name="Stark A."/>
            <person name="Vilella A.J."/>
            <person name="Wen J."/>
            <person name="Xie X."/>
            <person name="Zody M.C."/>
            <person name="Baldwin J."/>
            <person name="Bloom T."/>
            <person name="Chin C.W."/>
            <person name="Heiman D."/>
            <person name="Nicol R."/>
            <person name="Nusbaum C."/>
            <person name="Young S."/>
            <person name="Wilkinson J."/>
            <person name="Worley K.C."/>
            <person name="Kovar C.L."/>
            <person name="Muzny D.M."/>
            <person name="Gibbs R.A."/>
            <person name="Cree A."/>
            <person name="Dihn H.H."/>
            <person name="Fowler G."/>
            <person name="Jhangiani S."/>
            <person name="Joshi V."/>
            <person name="Lee S."/>
            <person name="Lewis L.R."/>
            <person name="Nazareth L.V."/>
            <person name="Okwuonu G."/>
            <person name="Santibanez J."/>
            <person name="Warren W.C."/>
            <person name="Mardis E.R."/>
            <person name="Weinstock G.M."/>
            <person name="Wilson R.K."/>
            <person name="Delehaunty K."/>
            <person name="Dooling D."/>
            <person name="Fronik C."/>
            <person name="Fulton L."/>
            <person name="Fulton B."/>
            <person name="Graves T."/>
            <person name="Minx P."/>
            <person name="Sodergren E."/>
            <person name="Birney E."/>
            <person name="Margulies E.H."/>
            <person name="Herrero J."/>
            <person name="Green E.D."/>
            <person name="Haussler D."/>
            <person name="Siepel A."/>
            <person name="Goldman N."/>
            <person name="Pollard K.S."/>
            <person name="Pedersen J.S."/>
            <person name="Lander E.S."/>
            <person name="Kellis M."/>
        </authorList>
    </citation>
    <scope>NUCLEOTIDE SEQUENCE [LARGE SCALE GENOMIC DNA]</scope>
    <source>
        <strain evidence="2">Thorbecke</strain>
    </source>
</reference>
<sequence>MPLIQQKVDPPMGQDTLLHGKTLFVIPTTDPDHITLPFFTQSVGSNFCGHTLLIESTKFTFIVHLDEFLAASGWEGGIQLHFEAAGRFGG</sequence>
<dbReference type="Proteomes" id="UP000001811">
    <property type="component" value="Unplaced"/>
</dbReference>
<dbReference type="Bgee" id="ENSOCUG00000033339">
    <property type="expression patterns" value="Expressed in ovary and 10 other cell types or tissues"/>
</dbReference>
<dbReference type="AlphaFoldDB" id="A0A5F9CMX6"/>
<accession>A0A5F9CMX6</accession>
<keyword evidence="2" id="KW-1185">Reference proteome</keyword>
<protein>
    <submittedName>
        <fullName evidence="1">Uncharacterized protein</fullName>
    </submittedName>
</protein>
<dbReference type="InParanoid" id="A0A5F9CMX6"/>
<evidence type="ECO:0000313" key="2">
    <source>
        <dbReference type="Proteomes" id="UP000001811"/>
    </source>
</evidence>
<evidence type="ECO:0000313" key="1">
    <source>
        <dbReference type="Ensembl" id="ENSOCUP00000034989.1"/>
    </source>
</evidence>
<reference evidence="1" key="3">
    <citation type="submission" date="2025-09" db="UniProtKB">
        <authorList>
            <consortium name="Ensembl"/>
        </authorList>
    </citation>
    <scope>IDENTIFICATION</scope>
    <source>
        <strain evidence="1">Thorbecke</strain>
    </source>
</reference>
<dbReference type="Ensembl" id="ENSOCUT00000042109.1">
    <property type="protein sequence ID" value="ENSOCUP00000034989.1"/>
    <property type="gene ID" value="ENSOCUG00000033339.1"/>
</dbReference>